<dbReference type="Proteomes" id="UP000564677">
    <property type="component" value="Unassembled WGS sequence"/>
</dbReference>
<dbReference type="InterPro" id="IPR018754">
    <property type="entry name" value="RovC-like_DNA-bd"/>
</dbReference>
<accession>A0A7X5UZ65</accession>
<dbReference type="RefSeq" id="WP_167298675.1">
    <property type="nucleotide sequence ID" value="NZ_JAASQV010000001.1"/>
</dbReference>
<keyword evidence="3" id="KW-1185">Reference proteome</keyword>
<gene>
    <name evidence="2" type="ORF">FHR20_001223</name>
</gene>
<comment type="caution">
    <text evidence="2">The sequence shown here is derived from an EMBL/GenBank/DDBJ whole genome shotgun (WGS) entry which is preliminary data.</text>
</comment>
<dbReference type="Pfam" id="PF10074">
    <property type="entry name" value="RovC_DNA-bd"/>
    <property type="match status" value="1"/>
</dbReference>
<proteinExistence type="predicted"/>
<feature type="domain" description="T6SS Transcription factor RovC-like DNA binding" evidence="1">
    <location>
        <begin position="22"/>
        <end position="93"/>
    </location>
</feature>
<evidence type="ECO:0000259" key="1">
    <source>
        <dbReference type="Pfam" id="PF10074"/>
    </source>
</evidence>
<dbReference type="EMBL" id="JAASQV010000001">
    <property type="protein sequence ID" value="NIJ64292.1"/>
    <property type="molecule type" value="Genomic_DNA"/>
</dbReference>
<dbReference type="AlphaFoldDB" id="A0A7X5UZ65"/>
<sequence length="98" mass="11359">MTEKPPHRNDCGTIPAFQDCPPQTERVSSYDERHFVTYLRLLEAAKEGADWREVARVIFGLDADADPVRARTVHDSHLARARWMTESGYRHLLEPRLQ</sequence>
<evidence type="ECO:0000313" key="3">
    <source>
        <dbReference type="Proteomes" id="UP000564677"/>
    </source>
</evidence>
<name>A0A7X5UZ65_9SPHN</name>
<protein>
    <recommendedName>
        <fullName evidence="1">T6SS Transcription factor RovC-like DNA binding domain-containing protein</fullName>
    </recommendedName>
</protein>
<evidence type="ECO:0000313" key="2">
    <source>
        <dbReference type="EMBL" id="NIJ64292.1"/>
    </source>
</evidence>
<reference evidence="2 3" key="1">
    <citation type="submission" date="2020-03" db="EMBL/GenBank/DDBJ databases">
        <title>Genomic Encyclopedia of Type Strains, Phase IV (KMG-IV): sequencing the most valuable type-strain genomes for metagenomic binning, comparative biology and taxonomic classification.</title>
        <authorList>
            <person name="Goeker M."/>
        </authorList>
    </citation>
    <scope>NUCLEOTIDE SEQUENCE [LARGE SCALE GENOMIC DNA]</scope>
    <source>
        <strain evidence="2 3">DSM 4733</strain>
    </source>
</reference>
<organism evidence="2 3">
    <name type="scientific">Sphingomonas leidyi</name>
    <dbReference type="NCBI Taxonomy" id="68569"/>
    <lineage>
        <taxon>Bacteria</taxon>
        <taxon>Pseudomonadati</taxon>
        <taxon>Pseudomonadota</taxon>
        <taxon>Alphaproteobacteria</taxon>
        <taxon>Sphingomonadales</taxon>
        <taxon>Sphingomonadaceae</taxon>
        <taxon>Sphingomonas</taxon>
    </lineage>
</organism>